<feature type="domain" description="CN hydrolase" evidence="10">
    <location>
        <begin position="242"/>
        <end position="492"/>
    </location>
</feature>
<dbReference type="InterPro" id="IPR003010">
    <property type="entry name" value="C-N_Hydrolase"/>
</dbReference>
<comment type="caution">
    <text evidence="11">The sequence shown here is derived from an EMBL/GenBank/DDBJ whole genome shotgun (WGS) entry which is preliminary data.</text>
</comment>
<feature type="transmembrane region" description="Helical" evidence="9">
    <location>
        <begin position="36"/>
        <end position="54"/>
    </location>
</feature>
<feature type="transmembrane region" description="Helical" evidence="9">
    <location>
        <begin position="101"/>
        <end position="129"/>
    </location>
</feature>
<dbReference type="InterPro" id="IPR004563">
    <property type="entry name" value="Apolipo_AcylTrfase"/>
</dbReference>
<comment type="similarity">
    <text evidence="2 9">Belongs to the CN hydrolase family. Apolipoprotein N-acyltransferase subfamily.</text>
</comment>
<evidence type="ECO:0000256" key="4">
    <source>
        <dbReference type="ARBA" id="ARBA00022679"/>
    </source>
</evidence>
<evidence type="ECO:0000256" key="6">
    <source>
        <dbReference type="ARBA" id="ARBA00022989"/>
    </source>
</evidence>
<evidence type="ECO:0000256" key="3">
    <source>
        <dbReference type="ARBA" id="ARBA00022475"/>
    </source>
</evidence>
<keyword evidence="5 9" id="KW-0812">Transmembrane</keyword>
<evidence type="ECO:0000256" key="2">
    <source>
        <dbReference type="ARBA" id="ARBA00010065"/>
    </source>
</evidence>
<dbReference type="AlphaFoldDB" id="A0A432V2T7"/>
<sequence length="530" mass="57456">MERLAGRIILLWGWRRALAAFLAGALAVLGQAPYDFFAACFVSFSVLVWLLDGATEGSRKRLLGRLLPAFSIGWWFGFGYFLAGLWWIGGAVLVEAESFAWALPLAVLGIPLLLAFFYGFACMVARLLWSDTIGRIAALAFGFGLAEWLRMFLFTGFPWNAIGYAAMPIPLLMQSVGVTGMIGMNALAVFVFAMPALVATRRHAVAGLALAALLVAAHVVYGYFRLATPLVPDGRTLSVRIVQPSIDLTEKWDAEARDRIFRTMLDLSRQPVAAGKPKPQVILWPETSVPFFFTDRPDALVALGEMLEPGQMLVAGAMREEGASTAASQPRYYNSVVAINDAGEIIDAVDKVHLVPFGEYIPFSDIFSRLGLEQLVAGPMNLSPGIERHAIAVASGIRALPFICYEIIFPDIVAVDVASSDIIVNVTNDAWFGDTPGPYQHFRQAQLRAVETGFPLVRAANTGISAVVDLRGRIVDALSIDASGVIDAVIPFYEASRPAGGPTRTSGLLILFFFGAIGIGMRMGQRFRSN</sequence>
<keyword evidence="8 9" id="KW-0012">Acyltransferase</keyword>
<feature type="transmembrane region" description="Helical" evidence="9">
    <location>
        <begin position="136"/>
        <end position="159"/>
    </location>
</feature>
<comment type="subcellular location">
    <subcellularLocation>
        <location evidence="1 9">Cell membrane</location>
        <topology evidence="1 9">Multi-pass membrane protein</topology>
    </subcellularLocation>
</comment>
<keyword evidence="6 9" id="KW-1133">Transmembrane helix</keyword>
<dbReference type="CDD" id="cd07571">
    <property type="entry name" value="ALP_N-acyl_transferase"/>
    <property type="match status" value="1"/>
</dbReference>
<protein>
    <recommendedName>
        <fullName evidence="9">Apolipoprotein N-acyltransferase</fullName>
        <shortName evidence="9">ALP N-acyltransferase</shortName>
        <ecNumber evidence="9">2.3.1.269</ecNumber>
    </recommendedName>
</protein>
<gene>
    <name evidence="9" type="primary">lnt</name>
    <name evidence="11" type="ORF">EET67_17240</name>
</gene>
<keyword evidence="12" id="KW-1185">Reference proteome</keyword>
<accession>A0A432V2T7</accession>
<feature type="transmembrane region" description="Helical" evidence="9">
    <location>
        <begin position="12"/>
        <end position="30"/>
    </location>
</feature>
<reference evidence="11 12" key="1">
    <citation type="submission" date="2018-11" db="EMBL/GenBank/DDBJ databases">
        <title>Pseudaminobacter arsenicus sp. nov., an arsenic-resistant bacterium isolated from arsenic-rich aquifers.</title>
        <authorList>
            <person name="Mu Y."/>
        </authorList>
    </citation>
    <scope>NUCLEOTIDE SEQUENCE [LARGE SCALE GENOMIC DNA]</scope>
    <source>
        <strain evidence="11 12">CB3</strain>
    </source>
</reference>
<dbReference type="Pfam" id="PF00795">
    <property type="entry name" value="CN_hydrolase"/>
    <property type="match status" value="1"/>
</dbReference>
<feature type="transmembrane region" description="Helical" evidence="9">
    <location>
        <begin position="205"/>
        <end position="224"/>
    </location>
</feature>
<feature type="transmembrane region" description="Helical" evidence="9">
    <location>
        <begin position="171"/>
        <end position="193"/>
    </location>
</feature>
<evidence type="ECO:0000256" key="8">
    <source>
        <dbReference type="ARBA" id="ARBA00023315"/>
    </source>
</evidence>
<feature type="transmembrane region" description="Helical" evidence="9">
    <location>
        <begin position="66"/>
        <end position="89"/>
    </location>
</feature>
<keyword evidence="11" id="KW-0449">Lipoprotein</keyword>
<dbReference type="InterPro" id="IPR036526">
    <property type="entry name" value="C-N_Hydrolase_sf"/>
</dbReference>
<keyword evidence="3 9" id="KW-1003">Cell membrane</keyword>
<comment type="pathway">
    <text evidence="9">Protein modification; lipoprotein biosynthesis (N-acyl transfer).</text>
</comment>
<dbReference type="Proteomes" id="UP000281647">
    <property type="component" value="Unassembled WGS sequence"/>
</dbReference>
<dbReference type="GO" id="GO:0042158">
    <property type="term" value="P:lipoprotein biosynthetic process"/>
    <property type="evidence" value="ECO:0007669"/>
    <property type="project" value="UniProtKB-UniRule"/>
</dbReference>
<keyword evidence="4 9" id="KW-0808">Transferase</keyword>
<dbReference type="EMBL" id="RKST01000018">
    <property type="protein sequence ID" value="RUM96507.1"/>
    <property type="molecule type" value="Genomic_DNA"/>
</dbReference>
<name>A0A432V2T7_9HYPH</name>
<dbReference type="Pfam" id="PF20154">
    <property type="entry name" value="LNT_N"/>
    <property type="match status" value="1"/>
</dbReference>
<dbReference type="RefSeq" id="WP_128627786.1">
    <property type="nucleotide sequence ID" value="NZ_RKST01000018.1"/>
</dbReference>
<evidence type="ECO:0000256" key="7">
    <source>
        <dbReference type="ARBA" id="ARBA00023136"/>
    </source>
</evidence>
<dbReference type="SUPFAM" id="SSF56317">
    <property type="entry name" value="Carbon-nitrogen hydrolase"/>
    <property type="match status" value="1"/>
</dbReference>
<evidence type="ECO:0000259" key="10">
    <source>
        <dbReference type="PROSITE" id="PS50263"/>
    </source>
</evidence>
<dbReference type="GO" id="GO:0016410">
    <property type="term" value="F:N-acyltransferase activity"/>
    <property type="evidence" value="ECO:0007669"/>
    <property type="project" value="UniProtKB-UniRule"/>
</dbReference>
<evidence type="ECO:0000256" key="9">
    <source>
        <dbReference type="HAMAP-Rule" id="MF_01148"/>
    </source>
</evidence>
<dbReference type="NCBIfam" id="TIGR00546">
    <property type="entry name" value="lnt"/>
    <property type="match status" value="1"/>
</dbReference>
<dbReference type="PROSITE" id="PS50263">
    <property type="entry name" value="CN_HYDROLASE"/>
    <property type="match status" value="1"/>
</dbReference>
<dbReference type="PANTHER" id="PTHR38686:SF1">
    <property type="entry name" value="APOLIPOPROTEIN N-ACYLTRANSFERASE"/>
    <property type="match status" value="1"/>
</dbReference>
<evidence type="ECO:0000256" key="5">
    <source>
        <dbReference type="ARBA" id="ARBA00022692"/>
    </source>
</evidence>
<keyword evidence="7 9" id="KW-0472">Membrane</keyword>
<dbReference type="GO" id="GO:0005886">
    <property type="term" value="C:plasma membrane"/>
    <property type="evidence" value="ECO:0007669"/>
    <property type="project" value="UniProtKB-SubCell"/>
</dbReference>
<evidence type="ECO:0000313" key="12">
    <source>
        <dbReference type="Proteomes" id="UP000281647"/>
    </source>
</evidence>
<dbReference type="PANTHER" id="PTHR38686">
    <property type="entry name" value="APOLIPOPROTEIN N-ACYLTRANSFERASE"/>
    <property type="match status" value="1"/>
</dbReference>
<evidence type="ECO:0000313" key="11">
    <source>
        <dbReference type="EMBL" id="RUM96507.1"/>
    </source>
</evidence>
<dbReference type="Gene3D" id="3.60.110.10">
    <property type="entry name" value="Carbon-nitrogen hydrolase"/>
    <property type="match status" value="1"/>
</dbReference>
<evidence type="ECO:0000256" key="1">
    <source>
        <dbReference type="ARBA" id="ARBA00004651"/>
    </source>
</evidence>
<proteinExistence type="inferred from homology"/>
<comment type="function">
    <text evidence="9">Catalyzes the phospholipid dependent N-acylation of the N-terminal cysteine of apolipoprotein, the last step in lipoprotein maturation.</text>
</comment>
<dbReference type="InterPro" id="IPR045378">
    <property type="entry name" value="LNT_N"/>
</dbReference>
<dbReference type="EC" id="2.3.1.269" evidence="9"/>
<dbReference type="UniPathway" id="UPA00666"/>
<feature type="transmembrane region" description="Helical" evidence="9">
    <location>
        <begin position="506"/>
        <end position="524"/>
    </location>
</feature>
<dbReference type="OrthoDB" id="9804277at2"/>
<organism evidence="11 12">
    <name type="scientific">Borborobacter arsenicus</name>
    <dbReference type="NCBI Taxonomy" id="1851146"/>
    <lineage>
        <taxon>Bacteria</taxon>
        <taxon>Pseudomonadati</taxon>
        <taxon>Pseudomonadota</taxon>
        <taxon>Alphaproteobacteria</taxon>
        <taxon>Hyphomicrobiales</taxon>
        <taxon>Phyllobacteriaceae</taxon>
        <taxon>Borborobacter</taxon>
    </lineage>
</organism>
<dbReference type="HAMAP" id="MF_01148">
    <property type="entry name" value="Lnt"/>
    <property type="match status" value="1"/>
</dbReference>
<comment type="catalytic activity">
    <reaction evidence="9">
        <text>N-terminal S-1,2-diacyl-sn-glyceryl-L-cysteinyl-[lipoprotein] + a glycerophospholipid = N-acyl-S-1,2-diacyl-sn-glyceryl-L-cysteinyl-[lipoprotein] + a 2-acyl-sn-glycero-3-phospholipid + H(+)</text>
        <dbReference type="Rhea" id="RHEA:48228"/>
        <dbReference type="Rhea" id="RHEA-COMP:14681"/>
        <dbReference type="Rhea" id="RHEA-COMP:14684"/>
        <dbReference type="ChEBI" id="CHEBI:15378"/>
        <dbReference type="ChEBI" id="CHEBI:136912"/>
        <dbReference type="ChEBI" id="CHEBI:140656"/>
        <dbReference type="ChEBI" id="CHEBI:140657"/>
        <dbReference type="ChEBI" id="CHEBI:140660"/>
        <dbReference type="EC" id="2.3.1.269"/>
    </reaction>
</comment>